<gene>
    <name evidence="1" type="ORF">DM01DRAFT_1381986</name>
</gene>
<protein>
    <submittedName>
        <fullName evidence="1">Uncharacterized protein</fullName>
    </submittedName>
</protein>
<dbReference type="OrthoDB" id="16851at2759"/>
<dbReference type="AlphaFoldDB" id="A0A1X2GMQ1"/>
<evidence type="ECO:0000313" key="1">
    <source>
        <dbReference type="EMBL" id="ORX57433.1"/>
    </source>
</evidence>
<keyword evidence="2" id="KW-1185">Reference proteome</keyword>
<proteinExistence type="predicted"/>
<evidence type="ECO:0000313" key="2">
    <source>
        <dbReference type="Proteomes" id="UP000242146"/>
    </source>
</evidence>
<reference evidence="1 2" key="1">
    <citation type="submission" date="2016-07" db="EMBL/GenBank/DDBJ databases">
        <title>Pervasive Adenine N6-methylation of Active Genes in Fungi.</title>
        <authorList>
            <consortium name="DOE Joint Genome Institute"/>
            <person name="Mondo S.J."/>
            <person name="Dannebaum R.O."/>
            <person name="Kuo R.C."/>
            <person name="Labutti K."/>
            <person name="Haridas S."/>
            <person name="Kuo A."/>
            <person name="Salamov A."/>
            <person name="Ahrendt S.R."/>
            <person name="Lipzen A."/>
            <person name="Sullivan W."/>
            <person name="Andreopoulos W.B."/>
            <person name="Clum A."/>
            <person name="Lindquist E."/>
            <person name="Daum C."/>
            <person name="Ramamoorthy G.K."/>
            <person name="Gryganskyi A."/>
            <person name="Culley D."/>
            <person name="Magnuson J.K."/>
            <person name="James T.Y."/>
            <person name="O'Malley M.A."/>
            <person name="Stajich J.E."/>
            <person name="Spatafora J.W."/>
            <person name="Visel A."/>
            <person name="Grigoriev I.V."/>
        </authorList>
    </citation>
    <scope>NUCLEOTIDE SEQUENCE [LARGE SCALE GENOMIC DNA]</scope>
    <source>
        <strain evidence="1 2">NRRL 3301</strain>
    </source>
</reference>
<dbReference type="STRING" id="101127.A0A1X2GMQ1"/>
<accession>A0A1X2GMQ1</accession>
<comment type="caution">
    <text evidence="1">The sequence shown here is derived from an EMBL/GenBank/DDBJ whole genome shotgun (WGS) entry which is preliminary data.</text>
</comment>
<name>A0A1X2GMQ1_9FUNG</name>
<organism evidence="1 2">
    <name type="scientific">Hesseltinella vesiculosa</name>
    <dbReference type="NCBI Taxonomy" id="101127"/>
    <lineage>
        <taxon>Eukaryota</taxon>
        <taxon>Fungi</taxon>
        <taxon>Fungi incertae sedis</taxon>
        <taxon>Mucoromycota</taxon>
        <taxon>Mucoromycotina</taxon>
        <taxon>Mucoromycetes</taxon>
        <taxon>Mucorales</taxon>
        <taxon>Cunninghamellaceae</taxon>
        <taxon>Hesseltinella</taxon>
    </lineage>
</organism>
<sequence length="345" mass="38720">MEDQTRLALEKLLSVPLTTEEKGAEAHYRDALQHICRQLILDYDIAIASSEPQQPPRIFNMVEVEAYFKTSEQHHHVDPYTHAHPIQFKSGLWYFHHAGLHGFRGGTRKGMDVTIGNPESGAAGGILIRTLRDDKEGKLIHGPSLVVDAILEQLGHTQIKELVVSRFDDTKTKGVCWDKDSGITLVPKPKKSPSPTIVTESKDDTTLGTPRIGLSLKRKTTTTAFDQQLDYLTRPYRMIVWPYGRFAKGLPYTIVGLFSEGIPEYISFVNKGRLDCFKSEYELGMRRSAQVLKECARGNLDILQGTTGMRVRILSAALQHQRQIKGDPAPKQTGPFSLLTHYSLK</sequence>
<dbReference type="EMBL" id="MCGT01000008">
    <property type="protein sequence ID" value="ORX57433.1"/>
    <property type="molecule type" value="Genomic_DNA"/>
</dbReference>
<dbReference type="Proteomes" id="UP000242146">
    <property type="component" value="Unassembled WGS sequence"/>
</dbReference>